<proteinExistence type="predicted"/>
<evidence type="ECO:0000313" key="1">
    <source>
        <dbReference type="EMBL" id="GGM35919.1"/>
    </source>
</evidence>
<dbReference type="RefSeq" id="WP_189053152.1">
    <property type="nucleotide sequence ID" value="NZ_BMMK01000001.1"/>
</dbReference>
<protein>
    <recommendedName>
        <fullName evidence="3">Protein-L-isoaspartate O-methyltransferase</fullName>
    </recommendedName>
</protein>
<sequence>MNLRVWQPALAEHARRALETAGYPVTVVTGDGANGYPPRAPFDRVIATAAVALGRLPYAWIAQTRAGGRIVTPLRTDLARGGPLVSLTVHTDGTATGRFVGRLGFMPLRQHRRDRPEIRDIELTPAADTSTTTLKVWRTVETWDAHWAVSVAVPSCAWNHIEHDGKHELWFVDPTGPSWAVASYDAEPGARTVRQHGPRRLWDEIETAYRNWSALGKPAFDRYGITVTARSQAVWLDEPDNIVAESTDP</sequence>
<dbReference type="Pfam" id="PF01135">
    <property type="entry name" value="PCMT"/>
    <property type="match status" value="1"/>
</dbReference>
<evidence type="ECO:0008006" key="3">
    <source>
        <dbReference type="Google" id="ProtNLM"/>
    </source>
</evidence>
<dbReference type="AlphaFoldDB" id="A0A8J3FT59"/>
<gene>
    <name evidence="1" type="ORF">GCM10012275_03980</name>
</gene>
<dbReference type="InterPro" id="IPR029063">
    <property type="entry name" value="SAM-dependent_MTases_sf"/>
</dbReference>
<reference evidence="1" key="2">
    <citation type="submission" date="2020-09" db="EMBL/GenBank/DDBJ databases">
        <authorList>
            <person name="Sun Q."/>
            <person name="Zhou Y."/>
        </authorList>
    </citation>
    <scope>NUCLEOTIDE SEQUENCE</scope>
    <source>
        <strain evidence="1">CGMCC 4.5737</strain>
    </source>
</reference>
<evidence type="ECO:0000313" key="2">
    <source>
        <dbReference type="Proteomes" id="UP000637578"/>
    </source>
</evidence>
<reference evidence="1" key="1">
    <citation type="journal article" date="2014" name="Int. J. Syst. Evol. Microbiol.">
        <title>Complete genome sequence of Corynebacterium casei LMG S-19264T (=DSM 44701T), isolated from a smear-ripened cheese.</title>
        <authorList>
            <consortium name="US DOE Joint Genome Institute (JGI-PGF)"/>
            <person name="Walter F."/>
            <person name="Albersmeier A."/>
            <person name="Kalinowski J."/>
            <person name="Ruckert C."/>
        </authorList>
    </citation>
    <scope>NUCLEOTIDE SEQUENCE</scope>
    <source>
        <strain evidence="1">CGMCC 4.5737</strain>
    </source>
</reference>
<organism evidence="1 2">
    <name type="scientific">Longimycelium tulufanense</name>
    <dbReference type="NCBI Taxonomy" id="907463"/>
    <lineage>
        <taxon>Bacteria</taxon>
        <taxon>Bacillati</taxon>
        <taxon>Actinomycetota</taxon>
        <taxon>Actinomycetes</taxon>
        <taxon>Pseudonocardiales</taxon>
        <taxon>Pseudonocardiaceae</taxon>
        <taxon>Longimycelium</taxon>
    </lineage>
</organism>
<dbReference type="EMBL" id="BMMK01000001">
    <property type="protein sequence ID" value="GGM35919.1"/>
    <property type="molecule type" value="Genomic_DNA"/>
</dbReference>
<dbReference type="SUPFAM" id="SSF53335">
    <property type="entry name" value="S-adenosyl-L-methionine-dependent methyltransferases"/>
    <property type="match status" value="1"/>
</dbReference>
<dbReference type="Proteomes" id="UP000637578">
    <property type="component" value="Unassembled WGS sequence"/>
</dbReference>
<keyword evidence="2" id="KW-1185">Reference proteome</keyword>
<dbReference type="Gene3D" id="3.40.50.150">
    <property type="entry name" value="Vaccinia Virus protein VP39"/>
    <property type="match status" value="1"/>
</dbReference>
<accession>A0A8J3FT59</accession>
<comment type="caution">
    <text evidence="1">The sequence shown here is derived from an EMBL/GenBank/DDBJ whole genome shotgun (WGS) entry which is preliminary data.</text>
</comment>
<name>A0A8J3FT59_9PSEU</name>